<dbReference type="EMBL" id="VMRX01000071">
    <property type="protein sequence ID" value="TVT30222.1"/>
    <property type="molecule type" value="Genomic_DNA"/>
</dbReference>
<evidence type="ECO:0008006" key="4">
    <source>
        <dbReference type="Google" id="ProtNLM"/>
    </source>
</evidence>
<accession>A0A558B126</accession>
<feature type="transmembrane region" description="Helical" evidence="1">
    <location>
        <begin position="9"/>
        <end position="34"/>
    </location>
</feature>
<dbReference type="Proteomes" id="UP000319142">
    <property type="component" value="Unassembled WGS sequence"/>
</dbReference>
<dbReference type="AlphaFoldDB" id="A0A558B126"/>
<dbReference type="RefSeq" id="WP_138435700.1">
    <property type="nucleotide sequence ID" value="NZ_VMRX01000071.1"/>
</dbReference>
<keyword evidence="1" id="KW-0472">Membrane</keyword>
<reference evidence="2 3" key="1">
    <citation type="submission" date="2019-07" db="EMBL/GenBank/DDBJ databases">
        <title>The pathways for chlorine oxyanion respiration interact through the shared metabolite chlorate.</title>
        <authorList>
            <person name="Barnum T.P."/>
            <person name="Cheng Y."/>
            <person name="Hill K.A."/>
            <person name="Lucas L.N."/>
            <person name="Carlson H.K."/>
            <person name="Coates J.D."/>
        </authorList>
    </citation>
    <scope>NUCLEOTIDE SEQUENCE [LARGE SCALE GENOMIC DNA]</scope>
    <source>
        <strain evidence="2">UCB</strain>
    </source>
</reference>
<feature type="transmembrane region" description="Helical" evidence="1">
    <location>
        <begin position="130"/>
        <end position="152"/>
    </location>
</feature>
<gene>
    <name evidence="2" type="ORF">FHK81_17070</name>
</gene>
<keyword evidence="1" id="KW-1133">Transmembrane helix</keyword>
<organism evidence="2 3">
    <name type="scientific">Marinobacter vinifirmus</name>
    <dbReference type="NCBI Taxonomy" id="355591"/>
    <lineage>
        <taxon>Bacteria</taxon>
        <taxon>Pseudomonadati</taxon>
        <taxon>Pseudomonadota</taxon>
        <taxon>Gammaproteobacteria</taxon>
        <taxon>Pseudomonadales</taxon>
        <taxon>Marinobacteraceae</taxon>
        <taxon>Marinobacter</taxon>
    </lineage>
</organism>
<comment type="caution">
    <text evidence="2">The sequence shown here is derived from an EMBL/GenBank/DDBJ whole genome shotgun (WGS) entry which is preliminary data.</text>
</comment>
<evidence type="ECO:0000256" key="1">
    <source>
        <dbReference type="SAM" id="Phobius"/>
    </source>
</evidence>
<proteinExistence type="predicted"/>
<sequence length="162" mass="17842">MNSQQVTAIALRVISIWLLIEVVLNLPSLFLAYSSIEQYQQKEMPLVAYIGLIGSFLLIGIVAVFLINKAAKSVLSRAQTDSESSLSNDSQKALFQLAGLYFVVDAIVYLPRSLGFIPNTADISVSSLLWTVGLAFQLAVGLWLVTNSSFWLNLFQKLRGRA</sequence>
<name>A0A558B126_9GAMM</name>
<feature type="transmembrane region" description="Helical" evidence="1">
    <location>
        <begin position="46"/>
        <end position="67"/>
    </location>
</feature>
<keyword evidence="1" id="KW-0812">Transmembrane</keyword>
<evidence type="ECO:0000313" key="2">
    <source>
        <dbReference type="EMBL" id="TVT30222.1"/>
    </source>
</evidence>
<evidence type="ECO:0000313" key="3">
    <source>
        <dbReference type="Proteomes" id="UP000319142"/>
    </source>
</evidence>
<protein>
    <recommendedName>
        <fullName evidence="4">DUF2975 domain-containing protein</fullName>
    </recommendedName>
</protein>
<feature type="transmembrane region" description="Helical" evidence="1">
    <location>
        <begin position="93"/>
        <end position="110"/>
    </location>
</feature>